<dbReference type="Proteomes" id="UP000265520">
    <property type="component" value="Unassembled WGS sequence"/>
</dbReference>
<reference evidence="2 3" key="1">
    <citation type="journal article" date="2018" name="Front. Plant Sci.">
        <title>Red Clover (Trifolium pratense) and Zigzag Clover (T. medium) - A Picture of Genomic Similarities and Differences.</title>
        <authorList>
            <person name="Dluhosova J."/>
            <person name="Istvanek J."/>
            <person name="Nedelnik J."/>
            <person name="Repkova J."/>
        </authorList>
    </citation>
    <scope>NUCLEOTIDE SEQUENCE [LARGE SCALE GENOMIC DNA]</scope>
    <source>
        <strain evidence="3">cv. 10/8</strain>
        <tissue evidence="2">Leaf</tissue>
    </source>
</reference>
<feature type="region of interest" description="Disordered" evidence="1">
    <location>
        <begin position="1"/>
        <end position="42"/>
    </location>
</feature>
<dbReference type="AlphaFoldDB" id="A0A392UYM2"/>
<dbReference type="EMBL" id="LXQA010987540">
    <property type="protein sequence ID" value="MCI80089.1"/>
    <property type="molecule type" value="Genomic_DNA"/>
</dbReference>
<protein>
    <submittedName>
        <fullName evidence="2">Uncharacterized protein</fullName>
    </submittedName>
</protein>
<keyword evidence="3" id="KW-1185">Reference proteome</keyword>
<accession>A0A392UYM2</accession>
<evidence type="ECO:0000313" key="3">
    <source>
        <dbReference type="Proteomes" id="UP000265520"/>
    </source>
</evidence>
<feature type="non-terminal residue" evidence="2">
    <location>
        <position position="1"/>
    </location>
</feature>
<comment type="caution">
    <text evidence="2">The sequence shown here is derived from an EMBL/GenBank/DDBJ whole genome shotgun (WGS) entry which is preliminary data.</text>
</comment>
<evidence type="ECO:0000313" key="2">
    <source>
        <dbReference type="EMBL" id="MCI80089.1"/>
    </source>
</evidence>
<name>A0A392UYM2_9FABA</name>
<organism evidence="2 3">
    <name type="scientific">Trifolium medium</name>
    <dbReference type="NCBI Taxonomy" id="97028"/>
    <lineage>
        <taxon>Eukaryota</taxon>
        <taxon>Viridiplantae</taxon>
        <taxon>Streptophyta</taxon>
        <taxon>Embryophyta</taxon>
        <taxon>Tracheophyta</taxon>
        <taxon>Spermatophyta</taxon>
        <taxon>Magnoliopsida</taxon>
        <taxon>eudicotyledons</taxon>
        <taxon>Gunneridae</taxon>
        <taxon>Pentapetalae</taxon>
        <taxon>rosids</taxon>
        <taxon>fabids</taxon>
        <taxon>Fabales</taxon>
        <taxon>Fabaceae</taxon>
        <taxon>Papilionoideae</taxon>
        <taxon>50 kb inversion clade</taxon>
        <taxon>NPAAA clade</taxon>
        <taxon>Hologalegina</taxon>
        <taxon>IRL clade</taxon>
        <taxon>Trifolieae</taxon>
        <taxon>Trifolium</taxon>
    </lineage>
</organism>
<feature type="compositionally biased region" description="Polar residues" evidence="1">
    <location>
        <begin position="13"/>
        <end position="42"/>
    </location>
</feature>
<evidence type="ECO:0000256" key="1">
    <source>
        <dbReference type="SAM" id="MobiDB-lite"/>
    </source>
</evidence>
<proteinExistence type="predicted"/>
<sequence>SLQASDVLPLPSDMSNTMPHTPQHASSYLATKNLSSNPDTSS</sequence>